<dbReference type="GO" id="GO:0016791">
    <property type="term" value="F:phosphatase activity"/>
    <property type="evidence" value="ECO:0007669"/>
    <property type="project" value="TreeGrafter"/>
</dbReference>
<keyword evidence="4" id="KW-0460">Magnesium</keyword>
<name>A0A844KGE4_9FIRM</name>
<evidence type="ECO:0000256" key="3">
    <source>
        <dbReference type="ARBA" id="ARBA00022801"/>
    </source>
</evidence>
<organism evidence="5 6">
    <name type="scientific">Mediterraneibacter faecis</name>
    <dbReference type="NCBI Taxonomy" id="592978"/>
    <lineage>
        <taxon>Bacteria</taxon>
        <taxon>Bacillati</taxon>
        <taxon>Bacillota</taxon>
        <taxon>Clostridia</taxon>
        <taxon>Lachnospirales</taxon>
        <taxon>Lachnospiraceae</taxon>
        <taxon>Mediterraneibacter</taxon>
    </lineage>
</organism>
<evidence type="ECO:0000313" key="5">
    <source>
        <dbReference type="EMBL" id="MTR77141.1"/>
    </source>
</evidence>
<dbReference type="InterPro" id="IPR023214">
    <property type="entry name" value="HAD_sf"/>
</dbReference>
<dbReference type="PRINTS" id="PR00413">
    <property type="entry name" value="HADHALOGNASE"/>
</dbReference>
<keyword evidence="2" id="KW-0479">Metal-binding</keyword>
<dbReference type="InterPro" id="IPR036412">
    <property type="entry name" value="HAD-like_sf"/>
</dbReference>
<accession>A0A844KGE4</accession>
<dbReference type="NCBIfam" id="TIGR01509">
    <property type="entry name" value="HAD-SF-IA-v3"/>
    <property type="match status" value="1"/>
</dbReference>
<evidence type="ECO:0000256" key="4">
    <source>
        <dbReference type="ARBA" id="ARBA00022842"/>
    </source>
</evidence>
<dbReference type="Proteomes" id="UP000448177">
    <property type="component" value="Unassembled WGS sequence"/>
</dbReference>
<dbReference type="PANTHER" id="PTHR46470:SF2">
    <property type="entry name" value="GLYCERALDEHYDE 3-PHOSPHATE PHOSPHATASE"/>
    <property type="match status" value="1"/>
</dbReference>
<dbReference type="InterPro" id="IPR051400">
    <property type="entry name" value="HAD-like_hydrolase"/>
</dbReference>
<dbReference type="InterPro" id="IPR006439">
    <property type="entry name" value="HAD-SF_hydro_IA"/>
</dbReference>
<proteinExistence type="predicted"/>
<dbReference type="AlphaFoldDB" id="A0A844KGE4"/>
<gene>
    <name evidence="5" type="ORF">GMD21_10750</name>
</gene>
<dbReference type="Gene3D" id="1.10.150.520">
    <property type="match status" value="1"/>
</dbReference>
<dbReference type="Gene3D" id="3.40.50.1000">
    <property type="entry name" value="HAD superfamily/HAD-like"/>
    <property type="match status" value="1"/>
</dbReference>
<dbReference type="SFLD" id="SFLDG01129">
    <property type="entry name" value="C1.5:_HAD__Beta-PGM__Phosphata"/>
    <property type="match status" value="1"/>
</dbReference>
<evidence type="ECO:0000256" key="2">
    <source>
        <dbReference type="ARBA" id="ARBA00022723"/>
    </source>
</evidence>
<protein>
    <submittedName>
        <fullName evidence="5">HAD-IA family hydrolase</fullName>
    </submittedName>
</protein>
<comment type="cofactor">
    <cofactor evidence="1">
        <name>Mg(2+)</name>
        <dbReference type="ChEBI" id="CHEBI:18420"/>
    </cofactor>
</comment>
<dbReference type="EMBL" id="WNAF01000006">
    <property type="protein sequence ID" value="MTR77141.1"/>
    <property type="molecule type" value="Genomic_DNA"/>
</dbReference>
<sequence length="275" mass="31457">MHCMTRISQQECRGILECKAQKMQNINQDSSKKTGDIGMTKAVFFDIDDTIYDYIGAHNNTMPVMKEWAYENLGIAKEDLEKYVAEARVKADDRAGRDYAVNHNRLVRFQCMLETLGKPVFPYAYEMYNLYWDTLIDQIIPSPGIEELMKELKQRGIYIGIGSNMTSDVQYRKILKLGLGKYIDGIVTSEEAGEEKPHRKLFDLCVEKAGVMVEESIFIGDSIAHDVTGAQNIGMPVILYRPKENVNEIEWLQTEKGKCPVIAHFSQFFEAEKML</sequence>
<keyword evidence="3 5" id="KW-0378">Hydrolase</keyword>
<comment type="caution">
    <text evidence="5">The sequence shown here is derived from an EMBL/GenBank/DDBJ whole genome shotgun (WGS) entry which is preliminary data.</text>
</comment>
<dbReference type="PANTHER" id="PTHR46470">
    <property type="entry name" value="N-ACYLNEURAMINATE-9-PHOSPHATASE"/>
    <property type="match status" value="1"/>
</dbReference>
<dbReference type="Pfam" id="PF00702">
    <property type="entry name" value="Hydrolase"/>
    <property type="match status" value="1"/>
</dbReference>
<evidence type="ECO:0000313" key="6">
    <source>
        <dbReference type="Proteomes" id="UP000448177"/>
    </source>
</evidence>
<dbReference type="GO" id="GO:0044281">
    <property type="term" value="P:small molecule metabolic process"/>
    <property type="evidence" value="ECO:0007669"/>
    <property type="project" value="UniProtKB-ARBA"/>
</dbReference>
<dbReference type="NCBIfam" id="TIGR01549">
    <property type="entry name" value="HAD-SF-IA-v1"/>
    <property type="match status" value="1"/>
</dbReference>
<dbReference type="GO" id="GO:0046872">
    <property type="term" value="F:metal ion binding"/>
    <property type="evidence" value="ECO:0007669"/>
    <property type="project" value="UniProtKB-KW"/>
</dbReference>
<reference evidence="5 6" key="1">
    <citation type="journal article" date="2019" name="Nat. Med.">
        <title>A library of human gut bacterial isolates paired with longitudinal multiomics data enables mechanistic microbiome research.</title>
        <authorList>
            <person name="Poyet M."/>
            <person name="Groussin M."/>
            <person name="Gibbons S.M."/>
            <person name="Avila-Pacheco J."/>
            <person name="Jiang X."/>
            <person name="Kearney S.M."/>
            <person name="Perrotta A.R."/>
            <person name="Berdy B."/>
            <person name="Zhao S."/>
            <person name="Lieberman T.D."/>
            <person name="Swanson P.K."/>
            <person name="Smith M."/>
            <person name="Roesemann S."/>
            <person name="Alexander J.E."/>
            <person name="Rich S.A."/>
            <person name="Livny J."/>
            <person name="Vlamakis H."/>
            <person name="Clish C."/>
            <person name="Bullock K."/>
            <person name="Deik A."/>
            <person name="Scott J."/>
            <person name="Pierce K.A."/>
            <person name="Xavier R.J."/>
            <person name="Alm E.J."/>
        </authorList>
    </citation>
    <scope>NUCLEOTIDE SEQUENCE [LARGE SCALE GENOMIC DNA]</scope>
    <source>
        <strain evidence="5 6">BIOML-A1</strain>
    </source>
</reference>
<dbReference type="SFLD" id="SFLDS00003">
    <property type="entry name" value="Haloacid_Dehalogenase"/>
    <property type="match status" value="1"/>
</dbReference>
<keyword evidence="6" id="KW-1185">Reference proteome</keyword>
<dbReference type="SUPFAM" id="SSF56784">
    <property type="entry name" value="HAD-like"/>
    <property type="match status" value="1"/>
</dbReference>
<evidence type="ECO:0000256" key="1">
    <source>
        <dbReference type="ARBA" id="ARBA00001946"/>
    </source>
</evidence>